<evidence type="ECO:0000313" key="2">
    <source>
        <dbReference type="Proteomes" id="UP000067444"/>
    </source>
</evidence>
<dbReference type="Pfam" id="PF13692">
    <property type="entry name" value="Glyco_trans_1_4"/>
    <property type="match status" value="1"/>
</dbReference>
<dbReference type="OrthoDB" id="9801573at2"/>
<sequence length="438" mass="48640">MTRLLAQIFRPTLVQRFLMAARHEGLGVALRKARIYVGMLWRGEGRSALQAGGKDDVAPEEYLQSIWQQLAQGSAFHPAPPHKGNKPFVSIIGDLNLPQCRKYRVEQLAQFWESQGVACDFAHYQDLPRVTRLLTRATHVIEYRLKSSPVTDMIRYEARRLGLPIMYDIDDPLFSISAYETYGNMGALDPGLKAHFLSEAPKYLAMMNGADLISVSTPKLADHARLFTKRPVHVRRNFADEATLNAGASAMEGREAQDGIFRVGFASGSQGHEIDLASIYDPLEAFMAESDSRRLVLLGHFNLDLLPKGLREKAEVKPFTTYEAYLGELAQTDCAVMPLCDDMFNRCKSAVRLIDAASVGVPSIVSPVGDLPSLIEQGKTGFVAKNQSEWLTALRRYEGARETTRAIGLAARNNLEAKWVGAANPNIIDTEILDWMVS</sequence>
<gene>
    <name evidence="1" type="ORF">OSB_20980</name>
</gene>
<name>A0A0K0Y6Z3_9RHOB</name>
<dbReference type="KEGG" id="otm:OSB_20980"/>
<dbReference type="Gene3D" id="3.40.50.2000">
    <property type="entry name" value="Glycogen Phosphorylase B"/>
    <property type="match status" value="1"/>
</dbReference>
<reference evidence="1 2" key="1">
    <citation type="journal article" date="2015" name="Genome Announc.">
        <title>Closed Genome Sequence of Octadecabacter temperatus SB1, the First Mesophilic Species of the Genus Octadecabacter.</title>
        <authorList>
            <person name="Voget S."/>
            <person name="Billerbeck S."/>
            <person name="Simon M."/>
            <person name="Daniel R."/>
        </authorList>
    </citation>
    <scope>NUCLEOTIDE SEQUENCE [LARGE SCALE GENOMIC DNA]</scope>
    <source>
        <strain evidence="1 2">SB1</strain>
    </source>
</reference>
<dbReference type="EMBL" id="CP012160">
    <property type="protein sequence ID" value="AKS46637.1"/>
    <property type="molecule type" value="Genomic_DNA"/>
</dbReference>
<accession>A0A0K0Y6Z3</accession>
<protein>
    <submittedName>
        <fullName evidence="1">Uncharacterized protein</fullName>
    </submittedName>
</protein>
<organism evidence="1 2">
    <name type="scientific">Octadecabacter temperatus</name>
    <dbReference type="NCBI Taxonomy" id="1458307"/>
    <lineage>
        <taxon>Bacteria</taxon>
        <taxon>Pseudomonadati</taxon>
        <taxon>Pseudomonadota</taxon>
        <taxon>Alphaproteobacteria</taxon>
        <taxon>Rhodobacterales</taxon>
        <taxon>Roseobacteraceae</taxon>
        <taxon>Octadecabacter</taxon>
    </lineage>
</organism>
<evidence type="ECO:0000313" key="1">
    <source>
        <dbReference type="EMBL" id="AKS46637.1"/>
    </source>
</evidence>
<keyword evidence="2" id="KW-1185">Reference proteome</keyword>
<dbReference type="RefSeq" id="WP_082166453.1">
    <property type="nucleotide sequence ID" value="NZ_CP012160.1"/>
</dbReference>
<dbReference type="STRING" id="1458307.OSB_20980"/>
<dbReference type="SUPFAM" id="SSF53756">
    <property type="entry name" value="UDP-Glycosyltransferase/glycogen phosphorylase"/>
    <property type="match status" value="1"/>
</dbReference>
<dbReference type="AlphaFoldDB" id="A0A0K0Y6Z3"/>
<proteinExistence type="predicted"/>
<dbReference type="Proteomes" id="UP000067444">
    <property type="component" value="Chromosome"/>
</dbReference>